<dbReference type="InterPro" id="IPR037524">
    <property type="entry name" value="PA14/GLEYA"/>
</dbReference>
<dbReference type="Pfam" id="PF17963">
    <property type="entry name" value="Big_9"/>
    <property type="match status" value="2"/>
</dbReference>
<dbReference type="Proteomes" id="UP000288102">
    <property type="component" value="Unassembled WGS sequence"/>
</dbReference>
<keyword evidence="1" id="KW-0732">Signal</keyword>
<dbReference type="EMBL" id="QWDM01000008">
    <property type="protein sequence ID" value="RUT69733.1"/>
    <property type="molecule type" value="Genomic_DNA"/>
</dbReference>
<protein>
    <recommendedName>
        <fullName evidence="2">PA14 domain-containing protein</fullName>
    </recommendedName>
</protein>
<sequence>MTKTLLLFLILPFAVFAQSDLVKWNAASSGNRNTPAYDNTLLYAGTSVSPDFTVNGGVNLNYNTDDVNNPYFSTGNWPNTLEFTGSYDPARYIEFKITPKAGNKIDLSSFNITYKVQSGTSQKFQIQYSKDPGFTTGVKVLAPETVTSTTWTTINPLFSAEINPVLPGQVVYVRLYAYNSNNNFQFRTGVNTGNLPAILKGTVSAFDSSKILAINDYLSTKKETAINIAPLANDVQGSTVASIAISTPPAASEGTAIVNPDKTITFNPAKNFTGTSTFKYTITKGSDPSSTADIQVTVADITVDGLVIWDAKTSTDRFKPTVNTSFITGSNIPNTATPPVSFNNSEDATNPFYQTTGWPAPGQNGGSYDPAKYVEFKIKADANHKIDLSTFGLTYRSQGGSGQKLQILYSKSSTFTGTERVLFSGTTTSAWTPINPSFASDLNTLLAGETLYIRAYVYNTNNEFHFRATANIKGSVKDTNTLTANNDYVSTPTNQAVTIPILDNDVVGSTSALQTITVTQPSNGTVTVNGLNNITFTPASGFTGTASFTYTLKNAASNYSSATVTVTGTAAVCAATPTPGINNWKGYVYTYTGNTPATTTYVGSIGEKANFDRNVGTAVITGDTSVQANSFCGTVPSDKFMVRYLMQATTTAGIYNFTIGGDDGVRLYIDGNPVTFNPTNSWSDHSYVTYSTQYTFTTAGTHNFVLEYYENAEASRVSFSYGEIKGDTTFPFGDNKWNVYGFNSPDISLIANTYAGTYVDNNVKIDTQAFWNATLSPSSYSGWQGAPMPVDQFAVTYKRKGFACGRYQLQLVNCDDVAEVYIDGAKIFTQNGYTNTTSLIPGIYPLNKTSRVEVRLREDGGNANVAINFIDTPFAYDGSTAPATGSSIAVNNDLTLSSDLEVCSCTIAAGKTLTIPGNKTLTVNENIVVNANGKLVIKNNGSLVQTNNTATYTGAANSFDMERISYPMKNFDYTYWSSAVAGEKLNVLSPNTLSDKYMSFNGTNWVIESGNTVMTPGKGYIIRVPSSGYTYPNGKDKWTTPTYAQTVNFIGIPNNGVITGESLKANNFYLIGNPYPSALDANKFLAANAFLNGTLYFWTHNTAIGTTAKYEYNSNDYASYNLTGGTATAPSTAPGSNKNIPSGKIAAGESFFLSANTDGIVTFNNSMRPVGDNNQFFKTTNTSKTATTDKSRLWLNMTNEGGAFKQTLIGYVEGATNNFENRFDGLTFDGNDYIDFYSIESDNNYVIQGRALPFSDSDIVPLGYRTAIEGEFTIAIEQTDGDLAGQAIYLEDKTTGKIHDLRAGKYTFKTAKGIFSDRFVLRYTNKTLGTGDFENTEKNLIVSVKSKVIKVTSTTENIKEVTIFDISGKVLYNKKKVDATELQISNLQSGNQVLLAKVILDNDHVESKKIIFN</sequence>
<dbReference type="OrthoDB" id="1652165at2"/>
<feature type="domain" description="PA14" evidence="2">
    <location>
        <begin position="582"/>
        <end position="735"/>
    </location>
</feature>
<evidence type="ECO:0000259" key="2">
    <source>
        <dbReference type="PROSITE" id="PS51820"/>
    </source>
</evidence>
<proteinExistence type="predicted"/>
<dbReference type="PROSITE" id="PS51820">
    <property type="entry name" value="PA14"/>
    <property type="match status" value="1"/>
</dbReference>
<dbReference type="Gene3D" id="2.60.40.3440">
    <property type="match status" value="1"/>
</dbReference>
<feature type="signal peptide" evidence="1">
    <location>
        <begin position="1"/>
        <end position="17"/>
    </location>
</feature>
<feature type="chain" id="PRO_5018997566" description="PA14 domain-containing protein" evidence="1">
    <location>
        <begin position="18"/>
        <end position="1413"/>
    </location>
</feature>
<organism evidence="3 4">
    <name type="scientific">Flavobacterium cupreum</name>
    <dbReference type="NCBI Taxonomy" id="2133766"/>
    <lineage>
        <taxon>Bacteria</taxon>
        <taxon>Pseudomonadati</taxon>
        <taxon>Bacteroidota</taxon>
        <taxon>Flavobacteriia</taxon>
        <taxon>Flavobacteriales</taxon>
        <taxon>Flavobacteriaceae</taxon>
        <taxon>Flavobacterium</taxon>
    </lineage>
</organism>
<dbReference type="Gene3D" id="2.60.40.2810">
    <property type="match status" value="1"/>
</dbReference>
<dbReference type="RefSeq" id="WP_127338971.1">
    <property type="nucleotide sequence ID" value="NZ_QWDM01000008.1"/>
</dbReference>
<comment type="caution">
    <text evidence="3">The sequence shown here is derived from an EMBL/GenBank/DDBJ whole genome shotgun (WGS) entry which is preliminary data.</text>
</comment>
<accession>A0A434A5Q5</accession>
<evidence type="ECO:0000256" key="1">
    <source>
        <dbReference type="SAM" id="SignalP"/>
    </source>
</evidence>
<dbReference type="NCBIfam" id="NF033708">
    <property type="entry name" value="T9SS_Cterm_ChiA"/>
    <property type="match status" value="1"/>
</dbReference>
<name>A0A434A5Q5_9FLAO</name>
<evidence type="ECO:0000313" key="4">
    <source>
        <dbReference type="Proteomes" id="UP000288102"/>
    </source>
</evidence>
<evidence type="ECO:0000313" key="3">
    <source>
        <dbReference type="EMBL" id="RUT69733.1"/>
    </source>
</evidence>
<dbReference type="SUPFAM" id="SSF56988">
    <property type="entry name" value="Anthrax protective antigen"/>
    <property type="match status" value="1"/>
</dbReference>
<keyword evidence="4" id="KW-1185">Reference proteome</keyword>
<reference evidence="4" key="1">
    <citation type="journal article" date="2019" name="Syst. Appl. Microbiol.">
        <title>Flavobacterium circumlabens sp. nov. and Flavobacterium cupreum sp. nov., two psychrotrophic species isolated from Antarctic environmental samples.</title>
        <authorList>
            <person name="Kralova S."/>
            <person name="Busse H.-J."/>
            <person name="Svec P."/>
            <person name="Maslanova I."/>
            <person name="Stankova E."/>
            <person name="Bartak M."/>
            <person name="Sedlacek I."/>
        </authorList>
    </citation>
    <scope>NUCLEOTIDE SEQUENCE [LARGE SCALE GENOMIC DNA]</scope>
    <source>
        <strain evidence="4">CCM 8825</strain>
    </source>
</reference>
<gene>
    <name evidence="3" type="ORF">D0817_14010</name>
</gene>